<feature type="compositionally biased region" description="Polar residues" evidence="1">
    <location>
        <begin position="598"/>
        <end position="615"/>
    </location>
</feature>
<feature type="domain" description="BAR" evidence="2">
    <location>
        <begin position="179"/>
        <end position="325"/>
    </location>
</feature>
<evidence type="ECO:0000313" key="3">
    <source>
        <dbReference type="EMBL" id="PWN35435.1"/>
    </source>
</evidence>
<feature type="compositionally biased region" description="Polar residues" evidence="1">
    <location>
        <begin position="335"/>
        <end position="366"/>
    </location>
</feature>
<feature type="compositionally biased region" description="Basic and acidic residues" evidence="1">
    <location>
        <begin position="238"/>
        <end position="267"/>
    </location>
</feature>
<dbReference type="EMBL" id="KZ819603">
    <property type="protein sequence ID" value="PWN35435.1"/>
    <property type="molecule type" value="Genomic_DNA"/>
</dbReference>
<dbReference type="STRING" id="1280837.A0A316VIV4"/>
<feature type="compositionally biased region" description="Basic and acidic residues" evidence="1">
    <location>
        <begin position="28"/>
        <end position="43"/>
    </location>
</feature>
<feature type="region of interest" description="Disordered" evidence="1">
    <location>
        <begin position="1"/>
        <end position="65"/>
    </location>
</feature>
<feature type="compositionally biased region" description="Basic and acidic residues" evidence="1">
    <location>
        <begin position="549"/>
        <end position="559"/>
    </location>
</feature>
<gene>
    <name evidence="3" type="ORF">FA14DRAFT_172075</name>
</gene>
<dbReference type="InterPro" id="IPR027267">
    <property type="entry name" value="AH/BAR_dom_sf"/>
</dbReference>
<feature type="region of interest" description="Disordered" evidence="1">
    <location>
        <begin position="335"/>
        <end position="512"/>
    </location>
</feature>
<evidence type="ECO:0000259" key="2">
    <source>
        <dbReference type="Pfam" id="PF03114"/>
    </source>
</evidence>
<reference evidence="3 4" key="1">
    <citation type="journal article" date="2018" name="Mol. Biol. Evol.">
        <title>Broad Genomic Sampling Reveals a Smut Pathogenic Ancestry of the Fungal Clade Ustilaginomycotina.</title>
        <authorList>
            <person name="Kijpornyongpan T."/>
            <person name="Mondo S.J."/>
            <person name="Barry K."/>
            <person name="Sandor L."/>
            <person name="Lee J."/>
            <person name="Lipzen A."/>
            <person name="Pangilinan J."/>
            <person name="LaButti K."/>
            <person name="Hainaut M."/>
            <person name="Henrissat B."/>
            <person name="Grigoriev I.V."/>
            <person name="Spatafora J.W."/>
            <person name="Aime M.C."/>
        </authorList>
    </citation>
    <scope>NUCLEOTIDE SEQUENCE [LARGE SCALE GENOMIC DNA]</scope>
    <source>
        <strain evidence="3 4">MCA 3882</strain>
    </source>
</reference>
<name>A0A316VIV4_9BASI</name>
<keyword evidence="4" id="KW-1185">Reference proteome</keyword>
<feature type="compositionally biased region" description="Polar residues" evidence="1">
    <location>
        <begin position="465"/>
        <end position="489"/>
    </location>
</feature>
<proteinExistence type="predicted"/>
<dbReference type="GeneID" id="37022156"/>
<dbReference type="OrthoDB" id="10263741at2759"/>
<dbReference type="AlphaFoldDB" id="A0A316VIV4"/>
<feature type="compositionally biased region" description="Low complexity" evidence="1">
    <location>
        <begin position="378"/>
        <end position="404"/>
    </location>
</feature>
<dbReference type="Pfam" id="PF03114">
    <property type="entry name" value="BAR"/>
    <property type="match status" value="1"/>
</dbReference>
<feature type="region of interest" description="Disordered" evidence="1">
    <location>
        <begin position="543"/>
        <end position="651"/>
    </location>
</feature>
<evidence type="ECO:0000313" key="4">
    <source>
        <dbReference type="Proteomes" id="UP000245771"/>
    </source>
</evidence>
<organism evidence="3 4">
    <name type="scientific">Meira miltonrushii</name>
    <dbReference type="NCBI Taxonomy" id="1280837"/>
    <lineage>
        <taxon>Eukaryota</taxon>
        <taxon>Fungi</taxon>
        <taxon>Dikarya</taxon>
        <taxon>Basidiomycota</taxon>
        <taxon>Ustilaginomycotina</taxon>
        <taxon>Exobasidiomycetes</taxon>
        <taxon>Exobasidiales</taxon>
        <taxon>Brachybasidiaceae</taxon>
        <taxon>Meira</taxon>
    </lineage>
</organism>
<dbReference type="RefSeq" id="XP_025355737.1">
    <property type="nucleotide sequence ID" value="XM_025500375.1"/>
</dbReference>
<accession>A0A316VIV4</accession>
<evidence type="ECO:0000256" key="1">
    <source>
        <dbReference type="SAM" id="MobiDB-lite"/>
    </source>
</evidence>
<protein>
    <recommendedName>
        <fullName evidence="2">BAR domain-containing protein</fullName>
    </recommendedName>
</protein>
<dbReference type="Proteomes" id="UP000245771">
    <property type="component" value="Unassembled WGS sequence"/>
</dbReference>
<dbReference type="InParanoid" id="A0A316VIV4"/>
<dbReference type="Gene3D" id="1.20.1270.60">
    <property type="entry name" value="Arfaptin homology (AH) domain/BAR domain"/>
    <property type="match status" value="1"/>
</dbReference>
<feature type="compositionally biased region" description="Polar residues" evidence="1">
    <location>
        <begin position="412"/>
        <end position="432"/>
    </location>
</feature>
<dbReference type="GO" id="GO:0005737">
    <property type="term" value="C:cytoplasm"/>
    <property type="evidence" value="ECO:0007669"/>
    <property type="project" value="InterPro"/>
</dbReference>
<dbReference type="InterPro" id="IPR004148">
    <property type="entry name" value="BAR_dom"/>
</dbReference>
<feature type="region of interest" description="Disordered" evidence="1">
    <location>
        <begin position="238"/>
        <end position="274"/>
    </location>
</feature>
<sequence>MPTMPSLPSRSKFKIWPGKGGKDGTQTNDERKDSLDGPLEKEIAGSADTPAQTTEEKEEEGRPLAKDIKARRIANERLYNAAEAYHSALAKKKPLPFELQHANALEASMTLDELSNKCATIYPTCPERIREAAKDASQNVTGSKDKVLPVEALGVAMAVSAPTYSKAGKAEGKEGPCLSRNEAYSSHLGLLASVHLALGQAQSKFTENLSSSLLTRLARTQASIDSLRSAEKVCDSAREKMEAAEKKRDKARDKGENKRELEDEARQARATYEEASADVETRVAILTEAEQEGPGSGVGIVKEYIDLQLEWVKAQYEILAGTQASLLQYKEKPATNRTNSSFARPLPATSTNGATNTTRGRANSSPKVRGSIVLPNHSKSASVSKPPSRPASSRGASSSSVPKVNSDERPTLANTSGRSDSFSNAEQKTASIRSRGESIGKLGGRLNSVLGRNNSSNDVVKLTSVPKQESGSSNEAKNVGNTTWTSSLLSRKRDPSAKAYKSMSPTEAGGMLSAHDRDLSHVREGTDQSWDDSHQQLEVESGVSFGGLDDDHGDFRRASEGIGGLDLGPQVVHASHEDDVGSHPQYHAHQHTGGSLAAPNSSLSAQWTGFTSASSEGGDPFGGSTEYDASMPNSPFILQDKPTALASPREK</sequence>
<dbReference type="SUPFAM" id="SSF103657">
    <property type="entry name" value="BAR/IMD domain-like"/>
    <property type="match status" value="1"/>
</dbReference>